<gene>
    <name evidence="2" type="ORF">CBOVIS_LOCUS5717</name>
</gene>
<proteinExistence type="predicted"/>
<dbReference type="AlphaFoldDB" id="A0A8S1EQL0"/>
<dbReference type="Pfam" id="PF10853">
    <property type="entry name" value="DUF2650"/>
    <property type="match status" value="1"/>
</dbReference>
<sequence>MFPLFVLLIPVVQATPSVWSCPFVNPMGPMVPPGIGAVGEDCPTDSFIHYYACCDDNPFQCCFHFETWAIVVFAIAGLILIVGSLFVAGKLLMTANFSKTPRTM</sequence>
<keyword evidence="1" id="KW-0812">Transmembrane</keyword>
<dbReference type="PANTHER" id="PTHR34149">
    <property type="entry name" value="PROTEIN CBG11905-RELATED"/>
    <property type="match status" value="1"/>
</dbReference>
<name>A0A8S1EQL0_9PELO</name>
<dbReference type="InterPro" id="IPR022559">
    <property type="entry name" value="SUP-1-like"/>
</dbReference>
<protein>
    <submittedName>
        <fullName evidence="2">Uncharacterized protein</fullName>
    </submittedName>
</protein>
<accession>A0A8S1EQL0</accession>
<evidence type="ECO:0000256" key="1">
    <source>
        <dbReference type="SAM" id="Phobius"/>
    </source>
</evidence>
<evidence type="ECO:0000313" key="2">
    <source>
        <dbReference type="EMBL" id="CAB3403213.1"/>
    </source>
</evidence>
<dbReference type="OrthoDB" id="5848880at2759"/>
<organism evidence="2 3">
    <name type="scientific">Caenorhabditis bovis</name>
    <dbReference type="NCBI Taxonomy" id="2654633"/>
    <lineage>
        <taxon>Eukaryota</taxon>
        <taxon>Metazoa</taxon>
        <taxon>Ecdysozoa</taxon>
        <taxon>Nematoda</taxon>
        <taxon>Chromadorea</taxon>
        <taxon>Rhabditida</taxon>
        <taxon>Rhabditina</taxon>
        <taxon>Rhabditomorpha</taxon>
        <taxon>Rhabditoidea</taxon>
        <taxon>Rhabditidae</taxon>
        <taxon>Peloderinae</taxon>
        <taxon>Caenorhabditis</taxon>
    </lineage>
</organism>
<feature type="transmembrane region" description="Helical" evidence="1">
    <location>
        <begin position="68"/>
        <end position="92"/>
    </location>
</feature>
<keyword evidence="1" id="KW-0472">Membrane</keyword>
<dbReference type="PANTHER" id="PTHR34149:SF3">
    <property type="entry name" value="PROTEIN CBG25828"/>
    <property type="match status" value="1"/>
</dbReference>
<keyword evidence="3" id="KW-1185">Reference proteome</keyword>
<comment type="caution">
    <text evidence="2">The sequence shown here is derived from an EMBL/GenBank/DDBJ whole genome shotgun (WGS) entry which is preliminary data.</text>
</comment>
<dbReference type="EMBL" id="CADEPM010000003">
    <property type="protein sequence ID" value="CAB3403213.1"/>
    <property type="molecule type" value="Genomic_DNA"/>
</dbReference>
<evidence type="ECO:0000313" key="3">
    <source>
        <dbReference type="Proteomes" id="UP000494206"/>
    </source>
</evidence>
<reference evidence="2 3" key="1">
    <citation type="submission" date="2020-04" db="EMBL/GenBank/DDBJ databases">
        <authorList>
            <person name="Laetsch R D."/>
            <person name="Stevens L."/>
            <person name="Kumar S."/>
            <person name="Blaxter L. M."/>
        </authorList>
    </citation>
    <scope>NUCLEOTIDE SEQUENCE [LARGE SCALE GENOMIC DNA]</scope>
</reference>
<keyword evidence="1" id="KW-1133">Transmembrane helix</keyword>
<dbReference type="Proteomes" id="UP000494206">
    <property type="component" value="Unassembled WGS sequence"/>
</dbReference>